<evidence type="ECO:0000259" key="1">
    <source>
        <dbReference type="Pfam" id="PF04218"/>
    </source>
</evidence>
<sequence length="119" mass="13488">MLEDRPRVVLTQPNRKLSPAEIDELVSAYEAGTAIAHLSSRFGMHRQTVRFHLKRRGITLRFSTRLLESAQIDEVVQRYADGSSTAELGQRFGVSADTIRRALRGRGVRLRPPPDRPRP</sequence>
<comment type="caution">
    <text evidence="2">The sequence shown here is derived from an EMBL/GenBank/DDBJ whole genome shotgun (WGS) entry which is preliminary data.</text>
</comment>
<dbReference type="AlphaFoldDB" id="A0A543PC54"/>
<reference evidence="2 3" key="1">
    <citation type="submission" date="2019-06" db="EMBL/GenBank/DDBJ databases">
        <title>Sequencing the genomes of 1000 actinobacteria strains.</title>
        <authorList>
            <person name="Klenk H.-P."/>
        </authorList>
    </citation>
    <scope>NUCLEOTIDE SEQUENCE [LARGE SCALE GENOMIC DNA]</scope>
    <source>
        <strain evidence="2 3">DSM 46837</strain>
    </source>
</reference>
<dbReference type="Gene3D" id="1.10.10.60">
    <property type="entry name" value="Homeodomain-like"/>
    <property type="match status" value="2"/>
</dbReference>
<accession>A0A543PC54</accession>
<feature type="domain" description="HTH psq-type" evidence="1">
    <location>
        <begin position="74"/>
        <end position="103"/>
    </location>
</feature>
<protein>
    <submittedName>
        <fullName evidence="2">CENP-B-like protein</fullName>
    </submittedName>
</protein>
<dbReference type="Proteomes" id="UP000319865">
    <property type="component" value="Unassembled WGS sequence"/>
</dbReference>
<dbReference type="GO" id="GO:0003677">
    <property type="term" value="F:DNA binding"/>
    <property type="evidence" value="ECO:0007669"/>
    <property type="project" value="InterPro"/>
</dbReference>
<evidence type="ECO:0000313" key="3">
    <source>
        <dbReference type="Proteomes" id="UP000319865"/>
    </source>
</evidence>
<dbReference type="Pfam" id="PF04218">
    <property type="entry name" value="CENP-B_N"/>
    <property type="match status" value="1"/>
</dbReference>
<gene>
    <name evidence="2" type="ORF">FHU33_1050</name>
</gene>
<evidence type="ECO:0000313" key="2">
    <source>
        <dbReference type="EMBL" id="TQN41673.1"/>
    </source>
</evidence>
<keyword evidence="3" id="KW-1185">Reference proteome</keyword>
<dbReference type="EMBL" id="VFQE01000001">
    <property type="protein sequence ID" value="TQN41673.1"/>
    <property type="molecule type" value="Genomic_DNA"/>
</dbReference>
<proteinExistence type="predicted"/>
<name>A0A543PC54_9ACTN</name>
<dbReference type="InterPro" id="IPR007889">
    <property type="entry name" value="HTH_Psq"/>
</dbReference>
<organism evidence="2 3">
    <name type="scientific">Blastococcus colisei</name>
    <dbReference type="NCBI Taxonomy" id="1564162"/>
    <lineage>
        <taxon>Bacteria</taxon>
        <taxon>Bacillati</taxon>
        <taxon>Actinomycetota</taxon>
        <taxon>Actinomycetes</taxon>
        <taxon>Geodermatophilales</taxon>
        <taxon>Geodermatophilaceae</taxon>
        <taxon>Blastococcus</taxon>
    </lineage>
</organism>